<dbReference type="Pfam" id="PF00512">
    <property type="entry name" value="HisKA"/>
    <property type="match status" value="1"/>
</dbReference>
<dbReference type="Pfam" id="PF02518">
    <property type="entry name" value="HATPase_c"/>
    <property type="match status" value="1"/>
</dbReference>
<dbReference type="SUPFAM" id="SSF55785">
    <property type="entry name" value="PYP-like sensor domain (PAS domain)"/>
    <property type="match status" value="2"/>
</dbReference>
<dbReference type="SMART" id="SM00388">
    <property type="entry name" value="HisKA"/>
    <property type="match status" value="1"/>
</dbReference>
<keyword evidence="3" id="KW-0547">Nucleotide-binding</keyword>
<dbReference type="PANTHER" id="PTHR43065:SF10">
    <property type="entry name" value="PEROXIDE STRESS-ACTIVATED HISTIDINE KINASE MAK3"/>
    <property type="match status" value="1"/>
</dbReference>
<evidence type="ECO:0000256" key="7">
    <source>
        <dbReference type="SAM" id="Phobius"/>
    </source>
</evidence>
<dbReference type="PROSITE" id="PS50109">
    <property type="entry name" value="HIS_KIN"/>
    <property type="match status" value="1"/>
</dbReference>
<dbReference type="InterPro" id="IPR000014">
    <property type="entry name" value="PAS"/>
</dbReference>
<keyword evidence="7" id="KW-0812">Transmembrane</keyword>
<dbReference type="InterPro" id="IPR036097">
    <property type="entry name" value="HisK_dim/P_sf"/>
</dbReference>
<dbReference type="GO" id="GO:0000155">
    <property type="term" value="F:phosphorelay sensor kinase activity"/>
    <property type="evidence" value="ECO:0007669"/>
    <property type="project" value="InterPro"/>
</dbReference>
<keyword evidence="5" id="KW-0067">ATP-binding</keyword>
<feature type="transmembrane region" description="Helical" evidence="7">
    <location>
        <begin position="302"/>
        <end position="321"/>
    </location>
</feature>
<keyword evidence="1" id="KW-0597">Phosphoprotein</keyword>
<dbReference type="SMART" id="SM00387">
    <property type="entry name" value="HATPase_c"/>
    <property type="match status" value="1"/>
</dbReference>
<organism evidence="11">
    <name type="scientific">mine drainage metagenome</name>
    <dbReference type="NCBI Taxonomy" id="410659"/>
    <lineage>
        <taxon>unclassified sequences</taxon>
        <taxon>metagenomes</taxon>
        <taxon>ecological metagenomes</taxon>
    </lineage>
</organism>
<dbReference type="InterPro" id="IPR000700">
    <property type="entry name" value="PAS-assoc_C"/>
</dbReference>
<keyword evidence="7" id="KW-1133">Transmembrane helix</keyword>
<keyword evidence="6" id="KW-0902">Two-component regulatory system</keyword>
<dbReference type="Gene3D" id="3.30.450.20">
    <property type="entry name" value="PAS domain"/>
    <property type="match status" value="1"/>
</dbReference>
<evidence type="ECO:0000256" key="2">
    <source>
        <dbReference type="ARBA" id="ARBA00022679"/>
    </source>
</evidence>
<dbReference type="InterPro" id="IPR013767">
    <property type="entry name" value="PAS_fold"/>
</dbReference>
<dbReference type="PROSITE" id="PS50112">
    <property type="entry name" value="PAS"/>
    <property type="match status" value="1"/>
</dbReference>
<evidence type="ECO:0000259" key="10">
    <source>
        <dbReference type="PROSITE" id="PS50113"/>
    </source>
</evidence>
<dbReference type="GO" id="GO:0005524">
    <property type="term" value="F:ATP binding"/>
    <property type="evidence" value="ECO:0007669"/>
    <property type="project" value="UniProtKB-KW"/>
</dbReference>
<feature type="domain" description="PAS" evidence="9">
    <location>
        <begin position="336"/>
        <end position="381"/>
    </location>
</feature>
<dbReference type="InterPro" id="IPR036890">
    <property type="entry name" value="HATPase_C_sf"/>
</dbReference>
<evidence type="ECO:0000256" key="5">
    <source>
        <dbReference type="ARBA" id="ARBA00022840"/>
    </source>
</evidence>
<evidence type="ECO:0000259" key="8">
    <source>
        <dbReference type="PROSITE" id="PS50109"/>
    </source>
</evidence>
<dbReference type="PROSITE" id="PS50113">
    <property type="entry name" value="PAC"/>
    <property type="match status" value="1"/>
</dbReference>
<dbReference type="SUPFAM" id="SSF47384">
    <property type="entry name" value="Homodimeric domain of signal transducing histidine kinase"/>
    <property type="match status" value="1"/>
</dbReference>
<dbReference type="SMART" id="SM00091">
    <property type="entry name" value="PAS"/>
    <property type="match status" value="2"/>
</dbReference>
<dbReference type="Gene3D" id="3.30.565.10">
    <property type="entry name" value="Histidine kinase-like ATPase, C-terminal domain"/>
    <property type="match status" value="1"/>
</dbReference>
<dbReference type="InterPro" id="IPR003661">
    <property type="entry name" value="HisK_dim/P_dom"/>
</dbReference>
<dbReference type="SUPFAM" id="SSF55874">
    <property type="entry name" value="ATPase domain of HSP90 chaperone/DNA topoisomerase II/histidine kinase"/>
    <property type="match status" value="1"/>
</dbReference>
<dbReference type="Gene3D" id="1.10.287.130">
    <property type="match status" value="1"/>
</dbReference>
<evidence type="ECO:0000313" key="11">
    <source>
        <dbReference type="EMBL" id="CBH99216.1"/>
    </source>
</evidence>
<evidence type="ECO:0000256" key="4">
    <source>
        <dbReference type="ARBA" id="ARBA00022777"/>
    </source>
</evidence>
<protein>
    <submittedName>
        <fullName evidence="11">Signal transduction histidine kinase</fullName>
    </submittedName>
</protein>
<keyword evidence="2" id="KW-0808">Transferase</keyword>
<proteinExistence type="predicted"/>
<dbReference type="CDD" id="cd00082">
    <property type="entry name" value="HisKA"/>
    <property type="match status" value="1"/>
</dbReference>
<feature type="domain" description="PAC" evidence="10">
    <location>
        <begin position="412"/>
        <end position="464"/>
    </location>
</feature>
<dbReference type="NCBIfam" id="TIGR00229">
    <property type="entry name" value="sensory_box"/>
    <property type="match status" value="1"/>
</dbReference>
<reference evidence="11" key="1">
    <citation type="submission" date="2009-10" db="EMBL/GenBank/DDBJ databases">
        <title>Diversity of trophic interactions inside an arsenic-rich microbial ecosystem.</title>
        <authorList>
            <person name="Bertin P.N."/>
            <person name="Heinrich-Salmeron A."/>
            <person name="Pelletier E."/>
            <person name="Goulhen-Chollet F."/>
            <person name="Arsene-Ploetze F."/>
            <person name="Gallien S."/>
            <person name="Calteau A."/>
            <person name="Vallenet D."/>
            <person name="Casiot C."/>
            <person name="Chane-Woon-Ming B."/>
            <person name="Giloteaux L."/>
            <person name="Barakat M."/>
            <person name="Bonnefoy V."/>
            <person name="Bruneel O."/>
            <person name="Chandler M."/>
            <person name="Cleiss J."/>
            <person name="Duran R."/>
            <person name="Elbaz-Poulichet F."/>
            <person name="Fonknechten N."/>
            <person name="Lauga B."/>
            <person name="Mornico D."/>
            <person name="Ortet P."/>
            <person name="Schaeffer C."/>
            <person name="Siguier P."/>
            <person name="Alexander Thil Smith A."/>
            <person name="Van Dorsselaer A."/>
            <person name="Weissenbach J."/>
            <person name="Medigue C."/>
            <person name="Le Paslier D."/>
        </authorList>
    </citation>
    <scope>NUCLEOTIDE SEQUENCE</scope>
</reference>
<keyword evidence="4 11" id="KW-0418">Kinase</keyword>
<dbReference type="CDD" id="cd00130">
    <property type="entry name" value="PAS"/>
    <property type="match status" value="1"/>
</dbReference>
<evidence type="ECO:0000259" key="9">
    <source>
        <dbReference type="PROSITE" id="PS50112"/>
    </source>
</evidence>
<evidence type="ECO:0000256" key="3">
    <source>
        <dbReference type="ARBA" id="ARBA00022741"/>
    </source>
</evidence>
<feature type="transmembrane region" description="Helical" evidence="7">
    <location>
        <begin position="36"/>
        <end position="58"/>
    </location>
</feature>
<keyword evidence="7" id="KW-0472">Membrane</keyword>
<dbReference type="GO" id="GO:0006355">
    <property type="term" value="P:regulation of DNA-templated transcription"/>
    <property type="evidence" value="ECO:0007669"/>
    <property type="project" value="InterPro"/>
</dbReference>
<accession>E6PWA9</accession>
<dbReference type="PANTHER" id="PTHR43065">
    <property type="entry name" value="SENSOR HISTIDINE KINASE"/>
    <property type="match status" value="1"/>
</dbReference>
<dbReference type="AlphaFoldDB" id="E6PWA9"/>
<name>E6PWA9_9ZZZZ</name>
<sequence>MNHSDTPPLLRRLASALLPLRLRAQAALRGRNADRLLLFGPLLSLVLFLGAAAALVRYTQQTEVQRERDTLQRDSEWAQQRMSLEMGLMQEQLQSMANTLEASTRGPARFEFMARSFLRQHASAVLVYATDAQGMVTQLASSAVLPHDLKLLEKGAPENQALSLRAFNQAQITLHTAYSMPYQLPRVGWVVQSATPLFSTPKTPAGKAASQGSLEPSQQFAGTVNAVFSIDGLLRSDVVQELSTRYAVALVSRAQTVLASSATADIHSKPLQYVVAVHPFDAGLFMRVSSYHSAPSWVVRGLYWAVFVLSALMLWMLWGTWRQMRQRLQTQESLTRETAFRRAMENSLSTGMQAIDLKGRISYVNLAFCKMTGFSEQDLLGSAPPHPYWPQRRAAEMALALQQTIDGLAPPSGFALKLRRKDGSEFDARVYVSALIDARERQTGWITSITDITEPTRIRHELAASHERFVAVLEGLDAAVSVLAIDRNEQLFANKLYRQWFGASAHGHHLLSGQDPPPSTVQDADDEVDAYAGLPAGEIIKPMAQVHEIHVTALDRWFDVRQRYIQWVDGRIVQMLIATDVTARHQADDVTRNQEEKAQITSRLIAMGEMASSLAHELNQPLTAINNYCSGMIARLKNQSMPPQELQAALEKTARQAQRAAAVIRRVRDFVKKSEPHRIDCRVQDIVQNTLELAEIDLRRRNVRLFTHIAPGIPQLWADPILVEQVLLNLLRNAAESVDKAQRKGLARSIELNISADAHQATFAVRDNGTGVPEDVMAHLFEAFYTTKADGLGIGLNICRSIIEFHQGRLWAENQYNQELVCGCIFSFTLPFQPLPQELPAAVTSTPAIEHTDLADSQFGQA</sequence>
<dbReference type="EMBL" id="CABM01000069">
    <property type="protein sequence ID" value="CBH99216.1"/>
    <property type="molecule type" value="Genomic_DNA"/>
</dbReference>
<dbReference type="InterPro" id="IPR005467">
    <property type="entry name" value="His_kinase_dom"/>
</dbReference>
<dbReference type="InterPro" id="IPR004358">
    <property type="entry name" value="Sig_transdc_His_kin-like_C"/>
</dbReference>
<dbReference type="PRINTS" id="PR00344">
    <property type="entry name" value="BCTRLSENSOR"/>
</dbReference>
<dbReference type="InterPro" id="IPR003594">
    <property type="entry name" value="HATPase_dom"/>
</dbReference>
<gene>
    <name evidence="11" type="primary">bphP</name>
    <name evidence="11" type="ORF">CARN2_0395</name>
</gene>
<evidence type="ECO:0000256" key="6">
    <source>
        <dbReference type="ARBA" id="ARBA00023012"/>
    </source>
</evidence>
<comment type="caution">
    <text evidence="11">The sequence shown here is derived from an EMBL/GenBank/DDBJ whole genome shotgun (WGS) entry which is preliminary data.</text>
</comment>
<dbReference type="Pfam" id="PF00989">
    <property type="entry name" value="PAS"/>
    <property type="match status" value="1"/>
</dbReference>
<evidence type="ECO:0000256" key="1">
    <source>
        <dbReference type="ARBA" id="ARBA00022553"/>
    </source>
</evidence>
<dbReference type="InterPro" id="IPR035965">
    <property type="entry name" value="PAS-like_dom_sf"/>
</dbReference>
<feature type="domain" description="Histidine kinase" evidence="8">
    <location>
        <begin position="613"/>
        <end position="834"/>
    </location>
</feature>